<reference evidence="3 4" key="1">
    <citation type="submission" date="2016-09" db="EMBL/GenBank/DDBJ databases">
        <authorList>
            <person name="Capua I."/>
            <person name="De Benedictis P."/>
            <person name="Joannis T."/>
            <person name="Lombin L.H."/>
            <person name="Cattoli G."/>
        </authorList>
    </citation>
    <scope>NUCLEOTIDE SEQUENCE [LARGE SCALE GENOMIC DNA]</scope>
    <source>
        <strain evidence="3 4">A7P-90m</strain>
    </source>
</reference>
<dbReference type="Pfam" id="PF13573">
    <property type="entry name" value="SprB"/>
    <property type="match status" value="2"/>
</dbReference>
<accession>A0A1G6RTC6</accession>
<dbReference type="RefSeq" id="WP_092440567.1">
    <property type="nucleotide sequence ID" value="NZ_FMYP01000080.1"/>
</dbReference>
<proteinExistence type="predicted"/>
<evidence type="ECO:0000313" key="3">
    <source>
        <dbReference type="EMBL" id="SDD07683.1"/>
    </source>
</evidence>
<feature type="signal peptide" evidence="1">
    <location>
        <begin position="1"/>
        <end position="23"/>
    </location>
</feature>
<name>A0A1G6RTC6_9BACT</name>
<feature type="domain" description="Secretion system C-terminal sorting" evidence="2">
    <location>
        <begin position="1322"/>
        <end position="1381"/>
    </location>
</feature>
<dbReference type="InterPro" id="IPR025667">
    <property type="entry name" value="SprB_repeat"/>
</dbReference>
<keyword evidence="4" id="KW-1185">Reference proteome</keyword>
<dbReference type="Pfam" id="PF18962">
    <property type="entry name" value="Por_Secre_tail"/>
    <property type="match status" value="1"/>
</dbReference>
<keyword evidence="1" id="KW-0732">Signal</keyword>
<dbReference type="EMBL" id="FMYP01000080">
    <property type="protein sequence ID" value="SDD07683.1"/>
    <property type="molecule type" value="Genomic_DNA"/>
</dbReference>
<gene>
    <name evidence="3" type="ORF">SAMN05216323_10805</name>
</gene>
<evidence type="ECO:0000313" key="4">
    <source>
        <dbReference type="Proteomes" id="UP000199452"/>
    </source>
</evidence>
<evidence type="ECO:0000256" key="1">
    <source>
        <dbReference type="SAM" id="SignalP"/>
    </source>
</evidence>
<protein>
    <submittedName>
        <fullName evidence="3">Por secretion system C-terminal sorting domain-containing protein</fullName>
    </submittedName>
</protein>
<dbReference type="InterPro" id="IPR026444">
    <property type="entry name" value="Secre_tail"/>
</dbReference>
<dbReference type="OrthoDB" id="7794186at2"/>
<organism evidence="3 4">
    <name type="scientific">Williamwhitmania taraxaci</name>
    <dbReference type="NCBI Taxonomy" id="1640674"/>
    <lineage>
        <taxon>Bacteria</taxon>
        <taxon>Pseudomonadati</taxon>
        <taxon>Bacteroidota</taxon>
        <taxon>Bacteroidia</taxon>
        <taxon>Bacteroidales</taxon>
        <taxon>Williamwhitmaniaceae</taxon>
        <taxon>Williamwhitmania</taxon>
    </lineage>
</organism>
<dbReference type="STRING" id="1640674.SAMN05216323_10805"/>
<sequence length="1397" mass="151543">MKKLYNLLTILILLVSFAEQTKAQEQVEVEVQIVDYYMFDDGGSGTSGDNYTVKYFQINNSSRYTEPAKYNYKGRTYKYLATLTGEKLTLSVVYAYRYYWWNLYKDGGTESDDTQTVEFTLSDAIGKFGKVEKATFKVRENWYGNQPSDSITLRIRINPIKVTAPSEKHCVNEPITLSTFKGLTPSSGVSFKWQYNLVETYKGFSVEFLEWKSDLLPQIEMALREVGSDDDIKEQIIADVDFCSYVVDNEAANAKLQSMLKLYSGKLSNAAMQNVITTFYYYLQTRPDPTLGPHKVTPQWKDLAVSNGKETEASLASIATSINELRKIDFRVQAIYGSVATPFSTIPCQRDLLPMPPSVTISSSTNACPNTGGQQGTVSFSVSSLVNDSCIYRIVDTKIGYYANIDDANYSVGAYGEWKGMPKEVPQNGICYVSGLKPGNYKLLVTYRESALRNCYGPQEFSIGTHPDFSFTTSIEDAKCPENFDGSITVNAISCVGDPVYKCFYNNTDYLMINNVASGLSKGVYTISVTDGCQEKTDKVTITAPAPVTVAVSDQINPTCTSNPNGMVTVAATGGNGSTYSFNLVNIDSKEIYTPTDKPRSWTPTNLSSGTYKVYVNDPDHSGCEAAKAEFKLDAATPLSISKLSDSKTTLNCSYSNDGSIGVSGSGGSGYFTYTLQTNNIVKTAATDNEAWFVDITVGSYTVVMTNSGNTCTDHIDLPVEITAPAAIESGLTAIDVTCFEAKDGMVSAVVTGGVVPVGVTPPYILDWEKMLDGDWSSISRSGAFIDKLDRGTFRIKVADANSCFHTSGAISVLEPTLLRIGEPTITDIRCFGEKGKVETAAIGGNEGYRYLLSSNGGVDFLDYTSGSDLTPATYSLKVIDKKGCEDSYASPISITAPDSPLDFSFTKLNFNGYSVSCYGNTNGAITLTPSGGNSATYSGYWVSLNEGNFSENMVCNKLGAGSYRIRLKDARGCEVEHATNLTQPATELFLTAKRVVDVKCLNDTNGEIYFGATGGAKPYSFKLGQGIPTPDSTFTGLASGSYTAAVTDVNGCAIDASTSLGIRIPPMKLSGTLTNIGCFGDRSGAILLGITGGIAPQTIKWEGLSQTAALVDNLPKGDYKVSVVDAEGCGVSESYSLTQPDAPLSMQLHSTPLCPDKTSGFVEVKAHGGTPPYLYKLNSGDFASSSTLIASNGLHSVTLLDDHLCETSAAVEVKKKEGIPTIDFMVATSRYATDTLVVKEISIPKPDSLFWKFDPLAIMISDNPWSPMVRFEQAGTYAIEMIGYFDGCDFYREKRVEIAAFDPHIIPENPLNRGIREMQVLPNPSDGAFQLILKLYVKQQVMLVIADMSGRVVYSNKLQGDSFTESINLGSVNTGSYVLKAICDYDVRNILLSIVK</sequence>
<evidence type="ECO:0000259" key="2">
    <source>
        <dbReference type="Pfam" id="PF18962"/>
    </source>
</evidence>
<feature type="chain" id="PRO_5011752447" evidence="1">
    <location>
        <begin position="24"/>
        <end position="1397"/>
    </location>
</feature>
<dbReference type="Proteomes" id="UP000199452">
    <property type="component" value="Unassembled WGS sequence"/>
</dbReference>